<dbReference type="PATRIC" id="fig|1088721.3.peg.179"/>
<evidence type="ECO:0000256" key="1">
    <source>
        <dbReference type="SAM" id="MobiDB-lite"/>
    </source>
</evidence>
<evidence type="ECO:0000313" key="3">
    <source>
        <dbReference type="Proteomes" id="UP000004030"/>
    </source>
</evidence>
<dbReference type="AlphaFoldDB" id="G6E762"/>
<proteinExistence type="predicted"/>
<gene>
    <name evidence="2" type="ORF">NSU_0183</name>
</gene>
<keyword evidence="3" id="KW-1185">Reference proteome</keyword>
<organism evidence="2 3">
    <name type="scientific">Novosphingobium pentaromativorans US6-1</name>
    <dbReference type="NCBI Taxonomy" id="1088721"/>
    <lineage>
        <taxon>Bacteria</taxon>
        <taxon>Pseudomonadati</taxon>
        <taxon>Pseudomonadota</taxon>
        <taxon>Alphaproteobacteria</taxon>
        <taxon>Sphingomonadales</taxon>
        <taxon>Sphingomonadaceae</taxon>
        <taxon>Novosphingobium</taxon>
    </lineage>
</organism>
<reference evidence="2 3" key="1">
    <citation type="journal article" date="2012" name="J. Bacteriol.">
        <title>Genome sequence of benzo(a)pyrene-degrading bacterium Novosphingobium pentaromativorans US6-1.</title>
        <authorList>
            <person name="Luo Y.R."/>
            <person name="Kang S.G."/>
            <person name="Kim S.J."/>
            <person name="Kim M.R."/>
            <person name="Li N."/>
            <person name="Lee J.H."/>
            <person name="Kwon K.K."/>
        </authorList>
    </citation>
    <scope>NUCLEOTIDE SEQUENCE [LARGE SCALE GENOMIC DNA]</scope>
    <source>
        <strain evidence="2 3">US6-1</strain>
    </source>
</reference>
<protein>
    <submittedName>
        <fullName evidence="2">Uncharacterized protein</fullName>
    </submittedName>
</protein>
<dbReference type="Proteomes" id="UP000004030">
    <property type="component" value="Unassembled WGS sequence"/>
</dbReference>
<sequence>MAPAQVKGPGGEGRSAFFNHGGLRREGATGPFGGRPIFLPFG</sequence>
<evidence type="ECO:0000313" key="2">
    <source>
        <dbReference type="EMBL" id="EHJ62889.1"/>
    </source>
</evidence>
<feature type="region of interest" description="Disordered" evidence="1">
    <location>
        <begin position="1"/>
        <end position="42"/>
    </location>
</feature>
<dbReference type="EMBL" id="AGFM01000005">
    <property type="protein sequence ID" value="EHJ62889.1"/>
    <property type="molecule type" value="Genomic_DNA"/>
</dbReference>
<comment type="caution">
    <text evidence="2">The sequence shown here is derived from an EMBL/GenBank/DDBJ whole genome shotgun (WGS) entry which is preliminary data.</text>
</comment>
<name>G6E762_9SPHN</name>
<accession>G6E762</accession>